<keyword evidence="2 5" id="KW-0812">Transmembrane</keyword>
<feature type="transmembrane region" description="Helical" evidence="5">
    <location>
        <begin position="88"/>
        <end position="105"/>
    </location>
</feature>
<dbReference type="Proteomes" id="UP000269505">
    <property type="component" value="Unassembled WGS sequence"/>
</dbReference>
<dbReference type="EMBL" id="RCVN01000005">
    <property type="protein sequence ID" value="RMI85436.1"/>
    <property type="molecule type" value="Genomic_DNA"/>
</dbReference>
<evidence type="ECO:0000313" key="7">
    <source>
        <dbReference type="Proteomes" id="UP000269505"/>
    </source>
</evidence>
<protein>
    <submittedName>
        <fullName evidence="6">DUF4870 domain-containing protein</fullName>
    </submittedName>
</protein>
<name>A0AAQ0MI26_9STAP</name>
<comment type="subcellular location">
    <subcellularLocation>
        <location evidence="1">Membrane</location>
        <topology evidence="1">Multi-pass membrane protein</topology>
    </subcellularLocation>
</comment>
<evidence type="ECO:0000256" key="1">
    <source>
        <dbReference type="ARBA" id="ARBA00004141"/>
    </source>
</evidence>
<dbReference type="Pfam" id="PF09685">
    <property type="entry name" value="MamF_MmsF"/>
    <property type="match status" value="1"/>
</dbReference>
<accession>A0AAQ0MI26</accession>
<feature type="transmembrane region" description="Helical" evidence="5">
    <location>
        <begin position="23"/>
        <end position="44"/>
    </location>
</feature>
<evidence type="ECO:0000256" key="4">
    <source>
        <dbReference type="ARBA" id="ARBA00023136"/>
    </source>
</evidence>
<evidence type="ECO:0000256" key="5">
    <source>
        <dbReference type="SAM" id="Phobius"/>
    </source>
</evidence>
<gene>
    <name evidence="6" type="ORF">D9V42_05655</name>
</gene>
<evidence type="ECO:0000256" key="3">
    <source>
        <dbReference type="ARBA" id="ARBA00022989"/>
    </source>
</evidence>
<dbReference type="InterPro" id="IPR019109">
    <property type="entry name" value="MamF_MmsF"/>
</dbReference>
<reference evidence="6 7" key="1">
    <citation type="submission" date="2018-10" db="EMBL/GenBank/DDBJ databases">
        <title>Staphylococcus pseudoxylosus sp. nov., isolated from bovine mastitis.</title>
        <authorList>
            <person name="Macfadyen A.C."/>
            <person name="Leroy S."/>
            <person name="Harrison E.M."/>
            <person name="Parkhill J."/>
            <person name="Holmes M.A."/>
            <person name="Paterson G.K."/>
        </authorList>
    </citation>
    <scope>NUCLEOTIDE SEQUENCE [LARGE SCALE GENOMIC DNA]</scope>
    <source>
        <strain evidence="6 7">S04009</strain>
    </source>
</reference>
<evidence type="ECO:0000256" key="2">
    <source>
        <dbReference type="ARBA" id="ARBA00022692"/>
    </source>
</evidence>
<keyword evidence="3 5" id="KW-1133">Transmembrane helix</keyword>
<keyword evidence="7" id="KW-1185">Reference proteome</keyword>
<comment type="caution">
    <text evidence="6">The sequence shown here is derived from an EMBL/GenBank/DDBJ whole genome shotgun (WGS) entry which is preliminary data.</text>
</comment>
<proteinExistence type="predicted"/>
<organism evidence="6 7">
    <name type="scientific">Staphylococcus pseudoxylosus</name>
    <dbReference type="NCBI Taxonomy" id="2282419"/>
    <lineage>
        <taxon>Bacteria</taxon>
        <taxon>Bacillati</taxon>
        <taxon>Bacillota</taxon>
        <taxon>Bacilli</taxon>
        <taxon>Bacillales</taxon>
        <taxon>Staphylococcaceae</taxon>
        <taxon>Staphylococcus</taxon>
    </lineage>
</organism>
<keyword evidence="4 5" id="KW-0472">Membrane</keyword>
<sequence>MNFQNQSKNPHAFPNVSQNDKTMAMLIWILNIFTGFIGPLIIWIMKKDESKYINRQGKNYLNFAISYTSYIIVSWILTIVLIGYIPLFILSIAGFVYAIIGIVTVNKGEDFVVPLTIEIIK</sequence>
<dbReference type="RefSeq" id="WP_122063675.1">
    <property type="nucleotide sequence ID" value="NZ_JABXHL010000005.1"/>
</dbReference>
<evidence type="ECO:0000313" key="6">
    <source>
        <dbReference type="EMBL" id="RMI85436.1"/>
    </source>
</evidence>
<feature type="transmembrane region" description="Helical" evidence="5">
    <location>
        <begin position="64"/>
        <end position="82"/>
    </location>
</feature>
<dbReference type="AlphaFoldDB" id="A0AAQ0MI26"/>